<name>A0ABV3X0J1_9HYPH</name>
<protein>
    <submittedName>
        <fullName evidence="1">Uncharacterized protein</fullName>
    </submittedName>
</protein>
<reference evidence="1 2" key="1">
    <citation type="submission" date="2024-01" db="EMBL/GenBank/DDBJ databases">
        <title>New evidence supports the origin of RcGTA from prophage.</title>
        <authorList>
            <person name="Xu Y."/>
            <person name="Liu B."/>
            <person name="Chen F."/>
        </authorList>
    </citation>
    <scope>NUCLEOTIDE SEQUENCE [LARGE SCALE GENOMIC DNA]</scope>
    <source>
        <strain evidence="1 2">CBW1107-2</strain>
    </source>
</reference>
<comment type="caution">
    <text evidence="1">The sequence shown here is derived from an EMBL/GenBank/DDBJ whole genome shotgun (WGS) entry which is preliminary data.</text>
</comment>
<sequence>MTDSTFRQCGVRVDYDAGTVTLPRGDRFPVERVRGLRWEDYRQSGSYHAVIDVDDLKTPVHPVAFSTSAGPEAFVSRLRTAIERAGGPRFAVAATDTMEVVEKDLSDPIMAAVATRVRPLGRRMSFSRSD</sequence>
<dbReference type="RefSeq" id="WP_173194992.1">
    <property type="nucleotide sequence ID" value="NZ_JABETK010000005.1"/>
</dbReference>
<gene>
    <name evidence="1" type="ORF">V1479_21660</name>
</gene>
<evidence type="ECO:0000313" key="1">
    <source>
        <dbReference type="EMBL" id="MEX4009928.1"/>
    </source>
</evidence>
<accession>A0ABV3X0J1</accession>
<organism evidence="1 2">
    <name type="scientific">Neoaquamicrobium sediminum</name>
    <dbReference type="NCBI Taxonomy" id="1849104"/>
    <lineage>
        <taxon>Bacteria</taxon>
        <taxon>Pseudomonadati</taxon>
        <taxon>Pseudomonadota</taxon>
        <taxon>Alphaproteobacteria</taxon>
        <taxon>Hyphomicrobiales</taxon>
        <taxon>Phyllobacteriaceae</taxon>
        <taxon>Neoaquamicrobium</taxon>
    </lineage>
</organism>
<keyword evidence="2" id="KW-1185">Reference proteome</keyword>
<dbReference type="Proteomes" id="UP001559025">
    <property type="component" value="Unassembled WGS sequence"/>
</dbReference>
<dbReference type="EMBL" id="JAZHFV010000007">
    <property type="protein sequence ID" value="MEX4009928.1"/>
    <property type="molecule type" value="Genomic_DNA"/>
</dbReference>
<evidence type="ECO:0000313" key="2">
    <source>
        <dbReference type="Proteomes" id="UP001559025"/>
    </source>
</evidence>
<proteinExistence type="predicted"/>